<keyword evidence="1" id="KW-0472">Membrane</keyword>
<organism evidence="3 4">
    <name type="scientific">Aphanothece hegewaldii CCALA 016</name>
    <dbReference type="NCBI Taxonomy" id="2107694"/>
    <lineage>
        <taxon>Bacteria</taxon>
        <taxon>Bacillati</taxon>
        <taxon>Cyanobacteriota</taxon>
        <taxon>Cyanophyceae</taxon>
        <taxon>Oscillatoriophycideae</taxon>
        <taxon>Chroococcales</taxon>
        <taxon>Aphanothecaceae</taxon>
        <taxon>Aphanothece</taxon>
    </lineage>
</organism>
<comment type="caution">
    <text evidence="3">The sequence shown here is derived from an EMBL/GenBank/DDBJ whole genome shotgun (WGS) entry which is preliminary data.</text>
</comment>
<keyword evidence="4" id="KW-1185">Reference proteome</keyword>
<feature type="domain" description="Glycosyltransferase 2-like" evidence="2">
    <location>
        <begin position="8"/>
        <end position="166"/>
    </location>
</feature>
<dbReference type="InterPro" id="IPR050834">
    <property type="entry name" value="Glycosyltransf_2"/>
</dbReference>
<dbReference type="EMBL" id="PXOH01000014">
    <property type="protein sequence ID" value="PSF36243.1"/>
    <property type="molecule type" value="Genomic_DNA"/>
</dbReference>
<dbReference type="Pfam" id="PF00535">
    <property type="entry name" value="Glycos_transf_2"/>
    <property type="match status" value="1"/>
</dbReference>
<protein>
    <submittedName>
        <fullName evidence="3">Glycosyl transferase</fullName>
    </submittedName>
</protein>
<evidence type="ECO:0000256" key="1">
    <source>
        <dbReference type="SAM" id="Phobius"/>
    </source>
</evidence>
<dbReference type="InterPro" id="IPR001173">
    <property type="entry name" value="Glyco_trans_2-like"/>
</dbReference>
<proteinExistence type="predicted"/>
<dbReference type="SUPFAM" id="SSF53448">
    <property type="entry name" value="Nucleotide-diphospho-sugar transferases"/>
    <property type="match status" value="1"/>
</dbReference>
<evidence type="ECO:0000313" key="3">
    <source>
        <dbReference type="EMBL" id="PSF36243.1"/>
    </source>
</evidence>
<feature type="transmembrane region" description="Helical" evidence="1">
    <location>
        <begin position="244"/>
        <end position="262"/>
    </location>
</feature>
<accession>A0A2T1LWG3</accession>
<feature type="transmembrane region" description="Helical" evidence="1">
    <location>
        <begin position="308"/>
        <end position="327"/>
    </location>
</feature>
<gene>
    <name evidence="3" type="ORF">C7H19_13630</name>
</gene>
<evidence type="ECO:0000313" key="4">
    <source>
        <dbReference type="Proteomes" id="UP000239001"/>
    </source>
</evidence>
<sequence length="339" mass="39581">MNNDFFISVIIPVYNSEKSIEKCLTSVINSDYQLFEIIVIDNRSTDNSSNIIEKTVKNVPHSFIKLEKNVGQSVARNIGALQSHGELLFFLDSDIIIESDTLKQISDTFHRKADISGLFCSYQIETIPSNFYSIYKNVLHHYTHQYACEDAATFCGGYGAIKKDIFFKIGQFNQNYRCLEDIELGYRLYQAGHKIYLNKNIQLTHCKEYSFIGLIKSDVLNRAIPWTQLMLKNQIFKNDLNTKINNVFSVPISFLILFILPFVLFYSFIFYIFILLILLLITLNYHFYYFVLQKKGFMFTLKTMVMNWFNYIYSGVGLVLGILLYLYNTYFNISSNQRN</sequence>
<dbReference type="OrthoDB" id="3655479at2"/>
<dbReference type="InterPro" id="IPR029044">
    <property type="entry name" value="Nucleotide-diphossugar_trans"/>
</dbReference>
<dbReference type="GO" id="GO:0016740">
    <property type="term" value="F:transferase activity"/>
    <property type="evidence" value="ECO:0007669"/>
    <property type="project" value="UniProtKB-KW"/>
</dbReference>
<feature type="transmembrane region" description="Helical" evidence="1">
    <location>
        <begin position="268"/>
        <end position="287"/>
    </location>
</feature>
<keyword evidence="1" id="KW-1133">Transmembrane helix</keyword>
<dbReference type="Gene3D" id="3.90.550.10">
    <property type="entry name" value="Spore Coat Polysaccharide Biosynthesis Protein SpsA, Chain A"/>
    <property type="match status" value="1"/>
</dbReference>
<keyword evidence="1" id="KW-0812">Transmembrane</keyword>
<dbReference type="Proteomes" id="UP000239001">
    <property type="component" value="Unassembled WGS sequence"/>
</dbReference>
<dbReference type="AlphaFoldDB" id="A0A2T1LWG3"/>
<dbReference type="RefSeq" id="WP_106457428.1">
    <property type="nucleotide sequence ID" value="NZ_PXOH01000014.1"/>
</dbReference>
<name>A0A2T1LWG3_9CHRO</name>
<reference evidence="3 4" key="1">
    <citation type="submission" date="2018-03" db="EMBL/GenBank/DDBJ databases">
        <title>The ancient ancestry and fast evolution of plastids.</title>
        <authorList>
            <person name="Moore K.R."/>
            <person name="Magnabosco C."/>
            <person name="Momper L."/>
            <person name="Gold D.A."/>
            <person name="Bosak T."/>
            <person name="Fournier G.P."/>
        </authorList>
    </citation>
    <scope>NUCLEOTIDE SEQUENCE [LARGE SCALE GENOMIC DNA]</scope>
    <source>
        <strain evidence="3 4">CCALA 016</strain>
    </source>
</reference>
<keyword evidence="3" id="KW-0808">Transferase</keyword>
<evidence type="ECO:0000259" key="2">
    <source>
        <dbReference type="Pfam" id="PF00535"/>
    </source>
</evidence>
<dbReference type="PANTHER" id="PTHR43685:SF2">
    <property type="entry name" value="GLYCOSYLTRANSFERASE 2-LIKE DOMAIN-CONTAINING PROTEIN"/>
    <property type="match status" value="1"/>
</dbReference>
<dbReference type="PANTHER" id="PTHR43685">
    <property type="entry name" value="GLYCOSYLTRANSFERASE"/>
    <property type="match status" value="1"/>
</dbReference>
<reference evidence="3 4" key="2">
    <citation type="submission" date="2018-03" db="EMBL/GenBank/DDBJ databases">
        <authorList>
            <person name="Keele B.F."/>
        </authorList>
    </citation>
    <scope>NUCLEOTIDE SEQUENCE [LARGE SCALE GENOMIC DNA]</scope>
    <source>
        <strain evidence="3 4">CCALA 016</strain>
    </source>
</reference>